<feature type="binding site" evidence="10">
    <location>
        <position position="9"/>
    </location>
    <ligand>
        <name>a divalent metal cation</name>
        <dbReference type="ChEBI" id="CHEBI:60240"/>
    </ligand>
</feature>
<dbReference type="Pfam" id="PF01351">
    <property type="entry name" value="RNase_HII"/>
    <property type="match status" value="1"/>
</dbReference>
<keyword evidence="14" id="KW-1185">Reference proteome</keyword>
<dbReference type="Gene3D" id="1.10.10.460">
    <property type="entry name" value="Ribonuclease hii. Domain 2"/>
    <property type="match status" value="1"/>
</dbReference>
<dbReference type="GO" id="GO:0006298">
    <property type="term" value="P:mismatch repair"/>
    <property type="evidence" value="ECO:0007669"/>
    <property type="project" value="TreeGrafter"/>
</dbReference>
<evidence type="ECO:0000313" key="13">
    <source>
        <dbReference type="EMBL" id="ASI14216.1"/>
    </source>
</evidence>
<dbReference type="InterPro" id="IPR012337">
    <property type="entry name" value="RNaseH-like_sf"/>
</dbReference>
<dbReference type="EC" id="3.1.26.4" evidence="11"/>
<reference evidence="13 14" key="1">
    <citation type="journal article" date="2017" name="Nat. Commun.">
        <title>'ARMAN' archaea depend on association with euryarchaeal host in culture and in situ.</title>
        <authorList>
            <person name="Golyshina O."/>
            <person name="Toshchakov S."/>
            <person name="Makarova K."/>
            <person name="Gavrilov S."/>
            <person name="Korzhenkov A."/>
            <person name="La Cono V."/>
            <person name="Arcadi E."/>
            <person name="Nechitaylo T."/>
            <person name="Ferrer M."/>
            <person name="Kublanov I."/>
            <person name="Wolf Y."/>
            <person name="Yakimov M."/>
            <person name="Golyshin P."/>
            <person name="Slesarev A."/>
            <person name="Kozyavkin S."/>
        </authorList>
    </citation>
    <scope>NUCLEOTIDE SEQUENCE [LARGE SCALE GENOMIC DNA]</scope>
    <source>
        <strain evidence="13 14">Mia14</strain>
    </source>
</reference>
<dbReference type="OrthoDB" id="33866at2157"/>
<accession>A0A218NP56</accession>
<evidence type="ECO:0000256" key="3">
    <source>
        <dbReference type="ARBA" id="ARBA00004065"/>
    </source>
</evidence>
<dbReference type="GO" id="GO:0032299">
    <property type="term" value="C:ribonuclease H2 complex"/>
    <property type="evidence" value="ECO:0007669"/>
    <property type="project" value="TreeGrafter"/>
</dbReference>
<dbReference type="InterPro" id="IPR004649">
    <property type="entry name" value="RNase_H2_suA"/>
</dbReference>
<evidence type="ECO:0000256" key="2">
    <source>
        <dbReference type="ARBA" id="ARBA00001946"/>
    </source>
</evidence>
<feature type="domain" description="RNase H type-2" evidence="12">
    <location>
        <begin position="2"/>
        <end position="232"/>
    </location>
</feature>
<sequence>MIIIGGGDEAGRGPLIGPLILSLVLIKSSASIKLSGIGVRDSKMLSRKKRDLLYNQIKDIAFDIKVDSIEAEEINNAMKSNISLNELEAVHFAKLFDSVSDDTFVSKVYLDSPDRIAEKFGIRFSASSYKNTVVQNAKQSTKKGVKYTKIIAEHKADVKYPVVSAASIIAKVTRDIAMDEISSSLGIDLGSGYPSDHKAIDNLRENLSNKELSKYVRTQWSTMKTIRQMKLRNF</sequence>
<keyword evidence="9 10" id="KW-0378">Hydrolase</keyword>
<dbReference type="PROSITE" id="PS51975">
    <property type="entry name" value="RNASE_H_2"/>
    <property type="match status" value="1"/>
</dbReference>
<evidence type="ECO:0000256" key="5">
    <source>
        <dbReference type="ARBA" id="ARBA00022490"/>
    </source>
</evidence>
<comment type="similarity">
    <text evidence="11">Belongs to the RNase HII family.</text>
</comment>
<evidence type="ECO:0000256" key="11">
    <source>
        <dbReference type="RuleBase" id="RU003515"/>
    </source>
</evidence>
<comment type="catalytic activity">
    <reaction evidence="1 10 11">
        <text>Endonucleolytic cleavage to 5'-phosphomonoester.</text>
        <dbReference type="EC" id="3.1.26.4"/>
    </reaction>
</comment>
<dbReference type="EMBL" id="CP019964">
    <property type="protein sequence ID" value="ASI14216.1"/>
    <property type="molecule type" value="Genomic_DNA"/>
</dbReference>
<evidence type="ECO:0000256" key="7">
    <source>
        <dbReference type="ARBA" id="ARBA00022723"/>
    </source>
</evidence>
<dbReference type="GO" id="GO:0004523">
    <property type="term" value="F:RNA-DNA hybrid ribonuclease activity"/>
    <property type="evidence" value="ECO:0007669"/>
    <property type="project" value="UniProtKB-UniRule"/>
</dbReference>
<feature type="binding site" evidence="10">
    <location>
        <position position="111"/>
    </location>
    <ligand>
        <name>a divalent metal cation</name>
        <dbReference type="ChEBI" id="CHEBI:60240"/>
    </ligand>
</feature>
<evidence type="ECO:0000256" key="9">
    <source>
        <dbReference type="ARBA" id="ARBA00022801"/>
    </source>
</evidence>
<dbReference type="AlphaFoldDB" id="A0A218NP56"/>
<evidence type="ECO:0000256" key="4">
    <source>
        <dbReference type="ARBA" id="ARBA00004496"/>
    </source>
</evidence>
<dbReference type="Proteomes" id="UP000197679">
    <property type="component" value="Chromosome"/>
</dbReference>
<feature type="binding site" evidence="10">
    <location>
        <position position="8"/>
    </location>
    <ligand>
        <name>a divalent metal cation</name>
        <dbReference type="ChEBI" id="CHEBI:60240"/>
    </ligand>
</feature>
<keyword evidence="5" id="KW-0963">Cytoplasm</keyword>
<evidence type="ECO:0000256" key="6">
    <source>
        <dbReference type="ARBA" id="ARBA00022722"/>
    </source>
</evidence>
<protein>
    <recommendedName>
        <fullName evidence="11">Ribonuclease</fullName>
        <ecNumber evidence="11">3.1.26.4</ecNumber>
    </recommendedName>
</protein>
<dbReference type="RefSeq" id="WP_088820511.1">
    <property type="nucleotide sequence ID" value="NZ_CP019964.1"/>
</dbReference>
<evidence type="ECO:0000256" key="1">
    <source>
        <dbReference type="ARBA" id="ARBA00000077"/>
    </source>
</evidence>
<proteinExistence type="inferred from homology"/>
<dbReference type="GO" id="GO:0046872">
    <property type="term" value="F:metal ion binding"/>
    <property type="evidence" value="ECO:0007669"/>
    <property type="project" value="UniProtKB-KW"/>
</dbReference>
<keyword evidence="8 10" id="KW-0255">Endonuclease</keyword>
<comment type="cofactor">
    <cofactor evidence="2">
        <name>Mg(2+)</name>
        <dbReference type="ChEBI" id="CHEBI:18420"/>
    </cofactor>
</comment>
<evidence type="ECO:0000313" key="14">
    <source>
        <dbReference type="Proteomes" id="UP000197679"/>
    </source>
</evidence>
<dbReference type="PANTHER" id="PTHR10954:SF23">
    <property type="entry name" value="RIBONUCLEASE"/>
    <property type="match status" value="1"/>
</dbReference>
<dbReference type="InterPro" id="IPR036397">
    <property type="entry name" value="RNaseH_sf"/>
</dbReference>
<gene>
    <name evidence="13" type="ORF">Mia14_0943</name>
</gene>
<dbReference type="GeneID" id="33314480"/>
<evidence type="ECO:0000256" key="10">
    <source>
        <dbReference type="PROSITE-ProRule" id="PRU01319"/>
    </source>
</evidence>
<comment type="function">
    <text evidence="3 11">Endonuclease that specifically degrades the RNA of RNA-DNA hybrids.</text>
</comment>
<comment type="subcellular location">
    <subcellularLocation>
        <location evidence="4">Cytoplasm</location>
    </subcellularLocation>
</comment>
<organism evidence="13 14">
    <name type="scientific">Candidatus Mancarchaeum acidiphilum</name>
    <dbReference type="NCBI Taxonomy" id="1920749"/>
    <lineage>
        <taxon>Archaea</taxon>
        <taxon>Candidatus Micrarchaeota</taxon>
        <taxon>Candidatus Mancarchaeum</taxon>
    </lineage>
</organism>
<dbReference type="InterPro" id="IPR023160">
    <property type="entry name" value="RNase_HII_hlx-loop-hlx_cap_dom"/>
</dbReference>
<keyword evidence="7 10" id="KW-0479">Metal-binding</keyword>
<dbReference type="GO" id="GO:0005737">
    <property type="term" value="C:cytoplasm"/>
    <property type="evidence" value="ECO:0007669"/>
    <property type="project" value="UniProtKB-SubCell"/>
</dbReference>
<dbReference type="PANTHER" id="PTHR10954">
    <property type="entry name" value="RIBONUCLEASE H2 SUBUNIT A"/>
    <property type="match status" value="1"/>
</dbReference>
<evidence type="ECO:0000256" key="8">
    <source>
        <dbReference type="ARBA" id="ARBA00022759"/>
    </source>
</evidence>
<dbReference type="InterPro" id="IPR001352">
    <property type="entry name" value="RNase_HII/HIII"/>
</dbReference>
<comment type="cofactor">
    <cofactor evidence="10">
        <name>Mn(2+)</name>
        <dbReference type="ChEBI" id="CHEBI:29035"/>
    </cofactor>
    <cofactor evidence="10">
        <name>Mg(2+)</name>
        <dbReference type="ChEBI" id="CHEBI:18420"/>
    </cofactor>
    <text evidence="10">Manganese or magnesium. Binds 1 divalent metal ion per monomer in the absence of substrate. May bind a second metal ion after substrate binding.</text>
</comment>
<evidence type="ECO:0000259" key="12">
    <source>
        <dbReference type="PROSITE" id="PS51975"/>
    </source>
</evidence>
<dbReference type="GO" id="GO:0003723">
    <property type="term" value="F:RNA binding"/>
    <property type="evidence" value="ECO:0007669"/>
    <property type="project" value="UniProtKB-UniRule"/>
</dbReference>
<dbReference type="CDD" id="cd07180">
    <property type="entry name" value="RNase_HII_archaea_like"/>
    <property type="match status" value="1"/>
</dbReference>
<keyword evidence="6 10" id="KW-0540">Nuclease</keyword>
<dbReference type="Gene3D" id="3.30.420.10">
    <property type="entry name" value="Ribonuclease H-like superfamily/Ribonuclease H"/>
    <property type="match status" value="1"/>
</dbReference>
<dbReference type="GO" id="GO:0043137">
    <property type="term" value="P:DNA replication, removal of RNA primer"/>
    <property type="evidence" value="ECO:0007669"/>
    <property type="project" value="TreeGrafter"/>
</dbReference>
<dbReference type="NCBIfam" id="TIGR00729">
    <property type="entry name" value="ribonuclease HII"/>
    <property type="match status" value="1"/>
</dbReference>
<dbReference type="InterPro" id="IPR024567">
    <property type="entry name" value="RNase_HII/HIII_dom"/>
</dbReference>
<name>A0A218NP56_9ARCH</name>
<dbReference type="KEGG" id="marh:Mia14_0943"/>
<dbReference type="SUPFAM" id="SSF53098">
    <property type="entry name" value="Ribonuclease H-like"/>
    <property type="match status" value="1"/>
</dbReference>